<evidence type="ECO:0000313" key="3">
    <source>
        <dbReference type="EMBL" id="RDK42528.1"/>
    </source>
</evidence>
<keyword evidence="2" id="KW-1133">Transmembrane helix</keyword>
<keyword evidence="2" id="KW-0472">Membrane</keyword>
<feature type="compositionally biased region" description="Basic and acidic residues" evidence="1">
    <location>
        <begin position="12"/>
        <end position="42"/>
    </location>
</feature>
<dbReference type="AlphaFoldDB" id="A0A370PK05"/>
<gene>
    <name evidence="3" type="ORF">M752DRAFT_17209</name>
</gene>
<name>A0A370PK05_ASPPH</name>
<dbReference type="Proteomes" id="UP000254937">
    <property type="component" value="Unassembled WGS sequence"/>
</dbReference>
<sequence>MGGESNAPATDRTVREEGRKEGGKEKEREREREGKKEEDHKQSGTCGRVMVRPRAIKPLSDRGTGTSGRLGRGGSPQWCSTGCDSSIHLINPWGYNQEIPANVVGTRPLGVCTGSWVLDCRINIDNGCLILLFFSIFLFFLHSLSPTLFLCVCLTLGAYECHSDGGGWLLLRVNKSASQ</sequence>
<keyword evidence="2" id="KW-0812">Transmembrane</keyword>
<protein>
    <submittedName>
        <fullName evidence="3">Uncharacterized protein</fullName>
    </submittedName>
</protein>
<accession>A0A370PK05</accession>
<organism evidence="3 4">
    <name type="scientific">Aspergillus phoenicis ATCC 13157</name>
    <dbReference type="NCBI Taxonomy" id="1353007"/>
    <lineage>
        <taxon>Eukaryota</taxon>
        <taxon>Fungi</taxon>
        <taxon>Dikarya</taxon>
        <taxon>Ascomycota</taxon>
        <taxon>Pezizomycotina</taxon>
        <taxon>Eurotiomycetes</taxon>
        <taxon>Eurotiomycetidae</taxon>
        <taxon>Eurotiales</taxon>
        <taxon>Aspergillaceae</taxon>
        <taxon>Aspergillus</taxon>
    </lineage>
</organism>
<feature type="transmembrane region" description="Helical" evidence="2">
    <location>
        <begin position="129"/>
        <end position="159"/>
    </location>
</feature>
<reference evidence="3 4" key="1">
    <citation type="submission" date="2018-07" db="EMBL/GenBank/DDBJ databases">
        <title>Section-level genome sequencing of Aspergillus section Nigri to investigate inter- and intra-species variation.</title>
        <authorList>
            <consortium name="DOE Joint Genome Institute"/>
            <person name="Vesth T.C."/>
            <person name="Nybo J.L."/>
            <person name="Theobald S."/>
            <person name="Frisvad J.C."/>
            <person name="Larsen T.O."/>
            <person name="Nielsen K.F."/>
            <person name="Hoof J.B."/>
            <person name="Brandl J."/>
            <person name="Salamov A."/>
            <person name="Riley R."/>
            <person name="Gladden J.M."/>
            <person name="Phatale P."/>
            <person name="Nielsen M.T."/>
            <person name="Lyhne E.K."/>
            <person name="Kogle M.E."/>
            <person name="Strasser K."/>
            <person name="McDonnell E."/>
            <person name="Barry K."/>
            <person name="Clum A."/>
            <person name="Chen C."/>
            <person name="Nolan M."/>
            <person name="Sandor L."/>
            <person name="Kuo A."/>
            <person name="Lipzen A."/>
            <person name="Hainaut M."/>
            <person name="Drula E."/>
            <person name="Tsang A."/>
            <person name="Magnuson J.K."/>
            <person name="Henrissat B."/>
            <person name="Wiebenga A."/>
            <person name="Simmons B.A."/>
            <person name="Makela M.R."/>
            <person name="De vries R.P."/>
            <person name="Grigoriev I.V."/>
            <person name="Mortensen U.H."/>
            <person name="Baker S.E."/>
            <person name="Andersen M.R."/>
        </authorList>
    </citation>
    <scope>NUCLEOTIDE SEQUENCE [LARGE SCALE GENOMIC DNA]</scope>
    <source>
        <strain evidence="3 4">ATCC 13157</strain>
    </source>
</reference>
<proteinExistence type="predicted"/>
<evidence type="ECO:0000256" key="2">
    <source>
        <dbReference type="SAM" id="Phobius"/>
    </source>
</evidence>
<evidence type="ECO:0000313" key="4">
    <source>
        <dbReference type="Proteomes" id="UP000254937"/>
    </source>
</evidence>
<evidence type="ECO:0000256" key="1">
    <source>
        <dbReference type="SAM" id="MobiDB-lite"/>
    </source>
</evidence>
<dbReference type="EMBL" id="KZ851853">
    <property type="protein sequence ID" value="RDK42528.1"/>
    <property type="molecule type" value="Genomic_DNA"/>
</dbReference>
<feature type="region of interest" description="Disordered" evidence="1">
    <location>
        <begin position="1"/>
        <end position="47"/>
    </location>
</feature>
<keyword evidence="4" id="KW-1185">Reference proteome</keyword>